<proteinExistence type="inferred from homology"/>
<evidence type="ECO:0000313" key="6">
    <source>
        <dbReference type="Proteomes" id="UP001176517"/>
    </source>
</evidence>
<comment type="subcellular location">
    <subcellularLocation>
        <location evidence="1">Nucleus</location>
    </subcellularLocation>
</comment>
<name>A0AAN6GQH4_9BASI</name>
<sequence length="2130" mass="232192">MAAIIKLVKHASATSEQVPLSQTELLTPQLVEVRLTPCVVMAAPTFQLGRFQALQRLIQTGIQQPERAARSNEWYVGVTRLKADLATLASVPGPSDAERKEIESGEQELRLLLLKNAPAHCDAYVRRAGRITVGGATRTLDADFVRCVALVSKEINVSERYAAFLVQEAILQEARWDRPPVEVSCILFHLEQDGALACLQELLDGLLILRKSTHPLAPEAYKNVEGIVRDIMAQSASNGGPTLPKRLLQFVDAKRASIEQIEGTLRTGQLAFPEEFYGERIEWMQQNRKGAATALYLLASTLLLPADGILDALRWLQSFPATGKDSIAVYILTTILAALDAVNEGDFLTKSSAQTSLAELFGDKNFVTTTHAEITQKAWKHPDLKNIVVLAWAQILALALPRSAALKSDLGAKNSDPPTLAQTAITGGDAPTALGAFAYLQSNILSFRLRELDVLEGEHQAGPDSDMYNGDIDRDDAALGDGVGQDFGVEVLERVKALSIATVEIFLPVLRKLQRAEEDAAFSTSRVNQRPGAEVVERRHDIQAFFDVIATVCRNRPDEGLQFCLNTEGRNSRFLNWALDMRDFGHEIGLFDMLISVSSGAKAAWFIHSNVLGATGFSTDGRLTSWSRLFDWIQHYIDSFSAQAATGGGSSNHLLPENEASLLKSFLALLRNVVTYSDAALASIYESQEYQALPRLFSLAQQRIPLPLRAVLFDALAAFARPSHALADVITSEIWSLLGSSQTVNPIGSRVQFAGAYSITEDIAQVEAVEHTYPATISFIRLLTALLRPDAPVNASANSSTQTTLRPLTVSDSLAKRAEVLRTQDITPYVGYVIGTVFLRHADRDFRHHTERWRLLATCLQFMHECLRTYSLEPLFKVDASGVEGAQNPQVIRQLVLHPGFEVMRLILADVNCGKEILAVLNPSPTPTFEVIDKHQAHTIFFAHSVRAAMKVLISVLRLHSAFAELLLPAATQLTVAMPDVLKRIGNVASYGNFDSQFRRHHESVLQIAVLLLCKQQDVASLAARLLGLIADTDFFSTVDSVTLAASRRTANRLLGLVEVSGETSRVRAGAIQQLLRDPVDKDSRTARFDDDLALLLEPEQRTSTSERTQLSILRFVQDQIGDSRPFPNLAHSILGFDCQATNADEIFIPAASQGDPEYGLLHAIVDIFSDSDIESDSLLSPTAAERALAIIVELCRDQTIGEATLRFLRKRGNFFAIMLQKPSLLIPAGQDSFGQDGEVVWADGARIFCSETAVLSSLKIKTHLLDGFALEVHSLLANQTPHLAADFVHALFVNSGVELDASTSQRPLAQVSKTSLVALLDSLDFEWHDDRRVDAGELPLLEEYVDLFEKDARYSATLQSLLRIQQDLQKKGRFFDAKVRPEFEAEAALLLRAASGFEAQSKIKEAKQHCMMSWKRCLGVILASSKSTLRPEARGLVAFDILSAILGRLNGGSVDLDPYTHELMSGATLDLLTAVRQHFEDAVQPLGSAGALGGIGSERLVASFKEVLLAMVQTSTVASARGNLYSAAVNFLHLLRSVASAGVDADTDADDTAMKQDQDSVGNMSTVLGTSSASNSTIASSFRSLLSTYADALIPIVAADALDEADGWKTVAFTFLAELAGAELAMGASRRSSTLDILARQGYLSNFISNLRQQDGDLQETLAPTPSILSPLYVYQALFALLTQLAHLRDGLARLVDVRIFDAISSLDVIDLRPSGEDIMDDEDNFFPAVLERYHDIVFPALQLCSVLSSRAARSFAAAGQGSDGSGQIASVLSSIYALLDAHQDTFTYALRAITQDSVTLSQLQLATLLVKLLTNVLPVVGRDLHSKAFLPYHSAINILLSVYLCEGSGPVSWRHKIVPSTAAEQQAAQDLAPASTTVSQFDADVELSVGRLNGALLAYSAAATSLDARSFNPMFSSALSRPDASNGVAFLPRATNASVAKGLSMKHSSMATLGTLIASLEEHAIKLEDYATESDKILTLMESHSAWVFETCAEILGIDLTEAESISIAVLRRKAFERLRAHQKFVRALVILKLDAVEILLILLLRHFAFYLDFLPRKDTSKTSATTPSTGLDRLSIRTEGATAVNEIIERLSMLTLPGSILPGTESRHALIQMTARRLQAITVKEDE</sequence>
<evidence type="ECO:0000256" key="2">
    <source>
        <dbReference type="ARBA" id="ARBA00005892"/>
    </source>
</evidence>
<organism evidence="5 6">
    <name type="scientific">Tilletia horrida</name>
    <dbReference type="NCBI Taxonomy" id="155126"/>
    <lineage>
        <taxon>Eukaryota</taxon>
        <taxon>Fungi</taxon>
        <taxon>Dikarya</taxon>
        <taxon>Basidiomycota</taxon>
        <taxon>Ustilaginomycotina</taxon>
        <taxon>Exobasidiomycetes</taxon>
        <taxon>Tilletiales</taxon>
        <taxon>Tilletiaceae</taxon>
        <taxon>Tilletia</taxon>
    </lineage>
</organism>
<protein>
    <recommendedName>
        <fullName evidence="7">Nucleoporin</fullName>
    </recommendedName>
</protein>
<evidence type="ECO:0008006" key="7">
    <source>
        <dbReference type="Google" id="ProtNLM"/>
    </source>
</evidence>
<dbReference type="EMBL" id="JAPDMZ010000082">
    <property type="protein sequence ID" value="KAK0551126.1"/>
    <property type="molecule type" value="Genomic_DNA"/>
</dbReference>
<dbReference type="InterPro" id="IPR021827">
    <property type="entry name" value="Nup186/Nup192/Nup205"/>
</dbReference>
<dbReference type="GO" id="GO:0017056">
    <property type="term" value="F:structural constituent of nuclear pore"/>
    <property type="evidence" value="ECO:0007669"/>
    <property type="project" value="TreeGrafter"/>
</dbReference>
<comment type="similarity">
    <text evidence="2">Belongs to the NUP186/NUP192/NUP205 family.</text>
</comment>
<dbReference type="GO" id="GO:0006999">
    <property type="term" value="P:nuclear pore organization"/>
    <property type="evidence" value="ECO:0007669"/>
    <property type="project" value="TreeGrafter"/>
</dbReference>
<dbReference type="GO" id="GO:0044611">
    <property type="term" value="C:nuclear pore inner ring"/>
    <property type="evidence" value="ECO:0007669"/>
    <property type="project" value="TreeGrafter"/>
</dbReference>
<keyword evidence="3" id="KW-0813">Transport</keyword>
<dbReference type="PANTHER" id="PTHR31344:SF0">
    <property type="entry name" value="NUCLEAR PORE COMPLEX PROTEIN NUP205"/>
    <property type="match status" value="1"/>
</dbReference>
<dbReference type="PANTHER" id="PTHR31344">
    <property type="entry name" value="NUCLEAR PORE COMPLEX PROTEIN NUP205"/>
    <property type="match status" value="1"/>
</dbReference>
<comment type="caution">
    <text evidence="5">The sequence shown here is derived from an EMBL/GenBank/DDBJ whole genome shotgun (WGS) entry which is preliminary data.</text>
</comment>
<keyword evidence="4" id="KW-0539">Nucleus</keyword>
<accession>A0AAN6GQH4</accession>
<keyword evidence="6" id="KW-1185">Reference proteome</keyword>
<reference evidence="5" key="1">
    <citation type="journal article" date="2023" name="PhytoFront">
        <title>Draft Genome Resources of Seven Strains of Tilletia horrida, Causal Agent of Kernel Smut of Rice.</title>
        <authorList>
            <person name="Khanal S."/>
            <person name="Antony Babu S."/>
            <person name="Zhou X.G."/>
        </authorList>
    </citation>
    <scope>NUCLEOTIDE SEQUENCE</scope>
    <source>
        <strain evidence="5">TX6</strain>
    </source>
</reference>
<gene>
    <name evidence="5" type="ORF">OC846_003412</name>
</gene>
<dbReference type="Proteomes" id="UP001176517">
    <property type="component" value="Unassembled WGS sequence"/>
</dbReference>
<evidence type="ECO:0000256" key="4">
    <source>
        <dbReference type="ARBA" id="ARBA00023242"/>
    </source>
</evidence>
<dbReference type="Pfam" id="PF11894">
    <property type="entry name" value="Nup192"/>
    <property type="match status" value="1"/>
</dbReference>
<evidence type="ECO:0000256" key="3">
    <source>
        <dbReference type="ARBA" id="ARBA00022448"/>
    </source>
</evidence>
<evidence type="ECO:0000313" key="5">
    <source>
        <dbReference type="EMBL" id="KAK0551126.1"/>
    </source>
</evidence>
<evidence type="ECO:0000256" key="1">
    <source>
        <dbReference type="ARBA" id="ARBA00004123"/>
    </source>
</evidence>